<dbReference type="InterPro" id="IPR027969">
    <property type="entry name" value="Small_membr_AKAP"/>
</dbReference>
<comment type="subcellular location">
    <subcellularLocation>
        <location evidence="1">Cell membrane</location>
    </subcellularLocation>
</comment>
<reference evidence="9" key="2">
    <citation type="submission" date="2025-09" db="UniProtKB">
        <authorList>
            <consortium name="Ensembl"/>
        </authorList>
    </citation>
    <scope>IDENTIFICATION</scope>
</reference>
<dbReference type="PANTHER" id="PTHR36471:SF1">
    <property type="entry name" value="SMALL MEMBRANE A-KINASE ANCHOR PROTEIN"/>
    <property type="match status" value="1"/>
</dbReference>
<comment type="similarity">
    <text evidence="2">Belongs to the small membrane AKAP family.</text>
</comment>
<dbReference type="Proteomes" id="UP000694569">
    <property type="component" value="Unplaced"/>
</dbReference>
<evidence type="ECO:0000313" key="9">
    <source>
        <dbReference type="Ensembl" id="ENSLLEP00000037457.1"/>
    </source>
</evidence>
<keyword evidence="8" id="KW-0449">Lipoprotein</keyword>
<keyword evidence="7" id="KW-0564">Palmitate</keyword>
<keyword evidence="6" id="KW-0472">Membrane</keyword>
<sequence>MGCIKSKQNYAVHNTVYVDSNHETEGSNVEEKIALVQANQVENKKDVLTTNPILLEYAHRLSEEIVNKAVKQWAEVDMKYSDIPYIESDLSDISI</sequence>
<evidence type="ECO:0000256" key="3">
    <source>
        <dbReference type="ARBA" id="ARBA00016882"/>
    </source>
</evidence>
<proteinExistence type="inferred from homology"/>
<evidence type="ECO:0000256" key="8">
    <source>
        <dbReference type="ARBA" id="ARBA00023288"/>
    </source>
</evidence>
<dbReference type="GO" id="GO:0034237">
    <property type="term" value="F:protein kinase A regulatory subunit binding"/>
    <property type="evidence" value="ECO:0007669"/>
    <property type="project" value="InterPro"/>
</dbReference>
<reference evidence="9" key="1">
    <citation type="submission" date="2025-08" db="UniProtKB">
        <authorList>
            <consortium name="Ensembl"/>
        </authorList>
    </citation>
    <scope>IDENTIFICATION</scope>
</reference>
<evidence type="ECO:0000256" key="2">
    <source>
        <dbReference type="ARBA" id="ARBA00007307"/>
    </source>
</evidence>
<evidence type="ECO:0000313" key="10">
    <source>
        <dbReference type="Proteomes" id="UP000694569"/>
    </source>
</evidence>
<name>A0A8C5QH45_9ANUR</name>
<dbReference type="Ensembl" id="ENSLLET00000038895.1">
    <property type="protein sequence ID" value="ENSLLEP00000037457.1"/>
    <property type="gene ID" value="ENSLLEG00000023683.1"/>
</dbReference>
<dbReference type="Pfam" id="PF15127">
    <property type="entry name" value="SmAKAP"/>
    <property type="match status" value="1"/>
</dbReference>
<evidence type="ECO:0000256" key="4">
    <source>
        <dbReference type="ARBA" id="ARBA00022475"/>
    </source>
</evidence>
<evidence type="ECO:0000256" key="6">
    <source>
        <dbReference type="ARBA" id="ARBA00023136"/>
    </source>
</evidence>
<keyword evidence="4" id="KW-1003">Cell membrane</keyword>
<evidence type="ECO:0000256" key="1">
    <source>
        <dbReference type="ARBA" id="ARBA00004236"/>
    </source>
</evidence>
<dbReference type="GO" id="GO:0005886">
    <property type="term" value="C:plasma membrane"/>
    <property type="evidence" value="ECO:0007669"/>
    <property type="project" value="UniProtKB-SubCell"/>
</dbReference>
<dbReference type="GeneTree" id="ENSGT00940000167830"/>
<dbReference type="OrthoDB" id="8907307at2759"/>
<accession>A0A8C5QH45</accession>
<evidence type="ECO:0000256" key="5">
    <source>
        <dbReference type="ARBA" id="ARBA00022707"/>
    </source>
</evidence>
<keyword evidence="5" id="KW-0519">Myristate</keyword>
<evidence type="ECO:0000256" key="7">
    <source>
        <dbReference type="ARBA" id="ARBA00023139"/>
    </source>
</evidence>
<dbReference type="PANTHER" id="PTHR36471">
    <property type="entry name" value="SMALL MEMBRANE A-KINASE ANCHOR PROTEIN"/>
    <property type="match status" value="1"/>
</dbReference>
<keyword evidence="10" id="KW-1185">Reference proteome</keyword>
<organism evidence="9 10">
    <name type="scientific">Leptobrachium leishanense</name>
    <name type="common">Leishan spiny toad</name>
    <dbReference type="NCBI Taxonomy" id="445787"/>
    <lineage>
        <taxon>Eukaryota</taxon>
        <taxon>Metazoa</taxon>
        <taxon>Chordata</taxon>
        <taxon>Craniata</taxon>
        <taxon>Vertebrata</taxon>
        <taxon>Euteleostomi</taxon>
        <taxon>Amphibia</taxon>
        <taxon>Batrachia</taxon>
        <taxon>Anura</taxon>
        <taxon>Pelobatoidea</taxon>
        <taxon>Megophryidae</taxon>
        <taxon>Leptobrachium</taxon>
    </lineage>
</organism>
<dbReference type="AlphaFoldDB" id="A0A8C5QH45"/>
<protein>
    <recommendedName>
        <fullName evidence="3">Small membrane A-kinase anchor protein</fullName>
    </recommendedName>
</protein>